<dbReference type="PATRIC" id="fig|218284.4.peg.4355"/>
<dbReference type="InterPro" id="IPR004175">
    <property type="entry name" value="RNA_CPDase"/>
</dbReference>
<protein>
    <recommendedName>
        <fullName evidence="2">RNA 2',3'-cyclic phosphodiesterase</fullName>
        <shortName evidence="2">RNA 2',3'-CPDase</shortName>
        <ecNumber evidence="2">3.1.4.58</ecNumber>
    </recommendedName>
</protein>
<comment type="similarity">
    <text evidence="2">Belongs to the 2H phosphoesterase superfamily. ThpR family.</text>
</comment>
<evidence type="ECO:0000313" key="3">
    <source>
        <dbReference type="EMBL" id="KPL59127.1"/>
    </source>
</evidence>
<dbReference type="OrthoDB" id="9789350at2"/>
<feature type="short sequence motif" description="HXTX 1" evidence="2">
    <location>
        <begin position="43"/>
        <end position="46"/>
    </location>
</feature>
<evidence type="ECO:0000256" key="1">
    <source>
        <dbReference type="ARBA" id="ARBA00022801"/>
    </source>
</evidence>
<sequence>MLKAHYFFALSLSEETKKYINACMEPMRLGDSFKKWVYPEDYHLTLAFLGSADELGPVMDKVGRLTHPSFPLTLSGFGTFGKGDSPRILWMGVELSGLLHRLRDLVYGACEEAGFQLDLRPFSPHITVGRKWSEEYSFTHEWLDRFQPADRHTFTATEVVLYQTHPDRLPKYEAVQTIPLQTN</sequence>
<dbReference type="EC" id="3.1.4.58" evidence="2"/>
<evidence type="ECO:0000313" key="4">
    <source>
        <dbReference type="Proteomes" id="UP000050398"/>
    </source>
</evidence>
<dbReference type="PANTHER" id="PTHR35561">
    <property type="entry name" value="RNA 2',3'-CYCLIC PHOSPHODIESTERASE"/>
    <property type="match status" value="1"/>
</dbReference>
<dbReference type="GO" id="GO:0008664">
    <property type="term" value="F:RNA 2',3'-cyclic 3'-phosphodiesterase activity"/>
    <property type="evidence" value="ECO:0007669"/>
    <property type="project" value="UniProtKB-EC"/>
</dbReference>
<dbReference type="GO" id="GO:0004113">
    <property type="term" value="F:2',3'-cyclic-nucleotide 3'-phosphodiesterase activity"/>
    <property type="evidence" value="ECO:0007669"/>
    <property type="project" value="InterPro"/>
</dbReference>
<comment type="catalytic activity">
    <reaction evidence="2">
        <text>a 3'-end 2',3'-cyclophospho-ribonucleotide-RNA + H2O = a 3'-end 2'-phospho-ribonucleotide-RNA + H(+)</text>
        <dbReference type="Rhea" id="RHEA:11828"/>
        <dbReference type="Rhea" id="RHEA-COMP:10464"/>
        <dbReference type="Rhea" id="RHEA-COMP:17353"/>
        <dbReference type="ChEBI" id="CHEBI:15377"/>
        <dbReference type="ChEBI" id="CHEBI:15378"/>
        <dbReference type="ChEBI" id="CHEBI:83064"/>
        <dbReference type="ChEBI" id="CHEBI:173113"/>
        <dbReference type="EC" id="3.1.4.58"/>
    </reaction>
</comment>
<dbReference type="AlphaFoldDB" id="A0A0P6WF62"/>
<reference evidence="3 4" key="1">
    <citation type="submission" date="2015-08" db="EMBL/GenBank/DDBJ databases">
        <title>Draft Genome Sequence of Bacillus vietnamensis UCD-SED5.</title>
        <authorList>
            <person name="Lee R.D."/>
            <person name="Jospin G."/>
            <person name="Lang J.M."/>
            <person name="Coil D.A."/>
            <person name="Eisen J.A."/>
        </authorList>
    </citation>
    <scope>NUCLEOTIDE SEQUENCE [LARGE SCALE GENOMIC DNA]</scope>
    <source>
        <strain evidence="3 4">UCD-SED5</strain>
    </source>
</reference>
<feature type="active site" description="Proton acceptor" evidence="2">
    <location>
        <position position="125"/>
    </location>
</feature>
<organism evidence="3 4">
    <name type="scientific">Rossellomorea vietnamensis</name>
    <dbReference type="NCBI Taxonomy" id="218284"/>
    <lineage>
        <taxon>Bacteria</taxon>
        <taxon>Bacillati</taxon>
        <taxon>Bacillota</taxon>
        <taxon>Bacilli</taxon>
        <taxon>Bacillales</taxon>
        <taxon>Bacillaceae</taxon>
        <taxon>Rossellomorea</taxon>
    </lineage>
</organism>
<dbReference type="Proteomes" id="UP000050398">
    <property type="component" value="Unassembled WGS sequence"/>
</dbReference>
<dbReference type="Pfam" id="PF13563">
    <property type="entry name" value="2_5_RNA_ligase2"/>
    <property type="match status" value="1"/>
</dbReference>
<dbReference type="PANTHER" id="PTHR35561:SF1">
    <property type="entry name" value="RNA 2',3'-CYCLIC PHOSPHODIESTERASE"/>
    <property type="match status" value="1"/>
</dbReference>
<feature type="active site" description="Proton donor" evidence="2">
    <location>
        <position position="43"/>
    </location>
</feature>
<dbReference type="EMBL" id="LIXZ01000009">
    <property type="protein sequence ID" value="KPL59127.1"/>
    <property type="molecule type" value="Genomic_DNA"/>
</dbReference>
<comment type="function">
    <text evidence="2">Hydrolyzes RNA 2',3'-cyclic phosphodiester to an RNA 2'-phosphomonoester.</text>
</comment>
<dbReference type="InterPro" id="IPR009097">
    <property type="entry name" value="Cyclic_Pdiesterase"/>
</dbReference>
<proteinExistence type="inferred from homology"/>
<comment type="caution">
    <text evidence="3">The sequence shown here is derived from an EMBL/GenBank/DDBJ whole genome shotgun (WGS) entry which is preliminary data.</text>
</comment>
<gene>
    <name evidence="3" type="ORF">AM506_13110</name>
</gene>
<dbReference type="RefSeq" id="WP_060672937.1">
    <property type="nucleotide sequence ID" value="NZ_LIXZ01000009.1"/>
</dbReference>
<evidence type="ECO:0000256" key="2">
    <source>
        <dbReference type="HAMAP-Rule" id="MF_01940"/>
    </source>
</evidence>
<dbReference type="NCBIfam" id="TIGR02258">
    <property type="entry name" value="2_5_ligase"/>
    <property type="match status" value="1"/>
</dbReference>
<keyword evidence="1 2" id="KW-0378">Hydrolase</keyword>
<dbReference type="Gene3D" id="3.90.1140.10">
    <property type="entry name" value="Cyclic phosphodiesterase"/>
    <property type="match status" value="1"/>
</dbReference>
<dbReference type="HAMAP" id="MF_01940">
    <property type="entry name" value="RNA_CPDase"/>
    <property type="match status" value="1"/>
</dbReference>
<feature type="short sequence motif" description="HXTX 2" evidence="2">
    <location>
        <begin position="125"/>
        <end position="128"/>
    </location>
</feature>
<dbReference type="SUPFAM" id="SSF55144">
    <property type="entry name" value="LigT-like"/>
    <property type="match status" value="1"/>
</dbReference>
<accession>A0A0P6WF62</accession>
<name>A0A0P6WF62_9BACI</name>